<keyword evidence="2" id="KW-1185">Reference proteome</keyword>
<reference evidence="1 2" key="1">
    <citation type="submission" date="2019-06" db="EMBL/GenBank/DDBJ databases">
        <title>Whole genome shotgun sequence of Pseudonocardia hydrocarbonoxydans NBRC 14498.</title>
        <authorList>
            <person name="Hosoyama A."/>
            <person name="Uohara A."/>
            <person name="Ohji S."/>
            <person name="Ichikawa N."/>
        </authorList>
    </citation>
    <scope>NUCLEOTIDE SEQUENCE [LARGE SCALE GENOMIC DNA]</scope>
    <source>
        <strain evidence="1 2">NBRC 14498</strain>
    </source>
</reference>
<dbReference type="AlphaFoldDB" id="A0A4Y3WTJ3"/>
<comment type="caution">
    <text evidence="1">The sequence shown here is derived from an EMBL/GenBank/DDBJ whole genome shotgun (WGS) entry which is preliminary data.</text>
</comment>
<name>A0A4Y3WTJ3_9PSEU</name>
<accession>A0A4Y3WTJ3</accession>
<evidence type="ECO:0000313" key="1">
    <source>
        <dbReference type="EMBL" id="GEC22207.1"/>
    </source>
</evidence>
<proteinExistence type="predicted"/>
<protein>
    <submittedName>
        <fullName evidence="1">Uncharacterized protein</fullName>
    </submittedName>
</protein>
<organism evidence="1 2">
    <name type="scientific">Pseudonocardia hydrocarbonoxydans</name>
    <dbReference type="NCBI Taxonomy" id="76726"/>
    <lineage>
        <taxon>Bacteria</taxon>
        <taxon>Bacillati</taxon>
        <taxon>Actinomycetota</taxon>
        <taxon>Actinomycetes</taxon>
        <taxon>Pseudonocardiales</taxon>
        <taxon>Pseudonocardiaceae</taxon>
        <taxon>Pseudonocardia</taxon>
    </lineage>
</organism>
<sequence>MAMSRKVRSPEARSELRDHLRDRLRYLEARLSARDGRVDPVFRRAYGLDRLDELAAGRDVLVHGYEIHAVLSTDDRARVDRLGFYVLTADGMLTRSDRIPGVR</sequence>
<gene>
    <name evidence="1" type="ORF">PHY01_44900</name>
</gene>
<dbReference type="EMBL" id="BJNG01000040">
    <property type="protein sequence ID" value="GEC22207.1"/>
    <property type="molecule type" value="Genomic_DNA"/>
</dbReference>
<dbReference type="Proteomes" id="UP000320338">
    <property type="component" value="Unassembled WGS sequence"/>
</dbReference>
<evidence type="ECO:0000313" key="2">
    <source>
        <dbReference type="Proteomes" id="UP000320338"/>
    </source>
</evidence>